<evidence type="ECO:0000259" key="1">
    <source>
        <dbReference type="Pfam" id="PF06172"/>
    </source>
</evidence>
<dbReference type="InterPro" id="IPR014710">
    <property type="entry name" value="RmlC-like_jellyroll"/>
</dbReference>
<dbReference type="EMBL" id="JAEAOA010002204">
    <property type="protein sequence ID" value="KAK3605243.1"/>
    <property type="molecule type" value="Genomic_DNA"/>
</dbReference>
<feature type="domain" description="DUF985" evidence="1">
    <location>
        <begin position="11"/>
        <end position="144"/>
    </location>
</feature>
<protein>
    <recommendedName>
        <fullName evidence="1">DUF985 domain-containing protein</fullName>
    </recommendedName>
</protein>
<organism evidence="2 3">
    <name type="scientific">Potamilus streckersoni</name>
    <dbReference type="NCBI Taxonomy" id="2493646"/>
    <lineage>
        <taxon>Eukaryota</taxon>
        <taxon>Metazoa</taxon>
        <taxon>Spiralia</taxon>
        <taxon>Lophotrochozoa</taxon>
        <taxon>Mollusca</taxon>
        <taxon>Bivalvia</taxon>
        <taxon>Autobranchia</taxon>
        <taxon>Heteroconchia</taxon>
        <taxon>Palaeoheterodonta</taxon>
        <taxon>Unionida</taxon>
        <taxon>Unionoidea</taxon>
        <taxon>Unionidae</taxon>
        <taxon>Ambleminae</taxon>
        <taxon>Lampsilini</taxon>
        <taxon>Potamilus</taxon>
    </lineage>
</organism>
<dbReference type="InterPro" id="IPR011051">
    <property type="entry name" value="RmlC_Cupin_sf"/>
</dbReference>
<reference evidence="2" key="3">
    <citation type="submission" date="2023-05" db="EMBL/GenBank/DDBJ databases">
        <authorList>
            <person name="Smith C.H."/>
        </authorList>
    </citation>
    <scope>NUCLEOTIDE SEQUENCE</scope>
    <source>
        <strain evidence="2">CHS0354</strain>
        <tissue evidence="2">Mantle</tissue>
    </source>
</reference>
<dbReference type="InterPro" id="IPR009327">
    <property type="entry name" value="Cupin_DUF985"/>
</dbReference>
<sequence>MAEHEIKHLKESLNLQPHPEGGAFIELWKGDRNVKFLDDTKHDGVRATGTSIHYLLVSPSFVSWHRHLSDEIFFWHAGGPLRINIIQKDGNLKSHTLGNVLLDPSYVYQITVPHDTWYSAELVNMTPYCLYSAVVMPGFEYQDWCTADRIKLTANFPQHEEIISRLTKPT</sequence>
<dbReference type="AlphaFoldDB" id="A0AAE0T8N9"/>
<reference evidence="2" key="2">
    <citation type="journal article" date="2021" name="Genome Biol. Evol.">
        <title>Developing a high-quality reference genome for a parasitic bivalve with doubly uniparental inheritance (Bivalvia: Unionida).</title>
        <authorList>
            <person name="Smith C.H."/>
        </authorList>
    </citation>
    <scope>NUCLEOTIDE SEQUENCE</scope>
    <source>
        <strain evidence="2">CHS0354</strain>
        <tissue evidence="2">Mantle</tissue>
    </source>
</reference>
<dbReference type="InterPro" id="IPR039935">
    <property type="entry name" value="YML079W-like"/>
</dbReference>
<keyword evidence="3" id="KW-1185">Reference proteome</keyword>
<evidence type="ECO:0000313" key="2">
    <source>
        <dbReference type="EMBL" id="KAK3605243.1"/>
    </source>
</evidence>
<dbReference type="PANTHER" id="PTHR33387:SF3">
    <property type="entry name" value="DUF985 DOMAIN-CONTAINING PROTEIN"/>
    <property type="match status" value="1"/>
</dbReference>
<reference evidence="2" key="1">
    <citation type="journal article" date="2021" name="Genome Biol. Evol.">
        <title>A High-Quality Reference Genome for a Parasitic Bivalve with Doubly Uniparental Inheritance (Bivalvia: Unionida).</title>
        <authorList>
            <person name="Smith C.H."/>
        </authorList>
    </citation>
    <scope>NUCLEOTIDE SEQUENCE</scope>
    <source>
        <strain evidence="2">CHS0354</strain>
    </source>
</reference>
<dbReference type="Pfam" id="PF06172">
    <property type="entry name" value="Cupin_5"/>
    <property type="match status" value="1"/>
</dbReference>
<comment type="caution">
    <text evidence="2">The sequence shown here is derived from an EMBL/GenBank/DDBJ whole genome shotgun (WGS) entry which is preliminary data.</text>
</comment>
<dbReference type="PANTHER" id="PTHR33387">
    <property type="entry name" value="RMLC-LIKE JELLY ROLL FOLD PROTEIN"/>
    <property type="match status" value="1"/>
</dbReference>
<proteinExistence type="predicted"/>
<evidence type="ECO:0000313" key="3">
    <source>
        <dbReference type="Proteomes" id="UP001195483"/>
    </source>
</evidence>
<dbReference type="Gene3D" id="2.60.120.10">
    <property type="entry name" value="Jelly Rolls"/>
    <property type="match status" value="1"/>
</dbReference>
<dbReference type="CDD" id="cd06121">
    <property type="entry name" value="cupin_YML079wp"/>
    <property type="match status" value="1"/>
</dbReference>
<name>A0AAE0T8N9_9BIVA</name>
<dbReference type="SUPFAM" id="SSF51182">
    <property type="entry name" value="RmlC-like cupins"/>
    <property type="match status" value="1"/>
</dbReference>
<accession>A0AAE0T8N9</accession>
<dbReference type="Proteomes" id="UP001195483">
    <property type="component" value="Unassembled WGS sequence"/>
</dbReference>
<gene>
    <name evidence="2" type="ORF">CHS0354_037643</name>
</gene>